<evidence type="ECO:0000313" key="3">
    <source>
        <dbReference type="EMBL" id="MCL9807880.1"/>
    </source>
</evidence>
<dbReference type="InterPro" id="IPR000297">
    <property type="entry name" value="PPIase_PpiC"/>
</dbReference>
<dbReference type="PANTHER" id="PTHR47245">
    <property type="entry name" value="PEPTIDYLPROLYL ISOMERASE"/>
    <property type="match status" value="1"/>
</dbReference>
<dbReference type="InterPro" id="IPR050245">
    <property type="entry name" value="PrsA_foldase"/>
</dbReference>
<keyword evidence="1" id="KW-0697">Rotamase</keyword>
<keyword evidence="1 3" id="KW-0413">Isomerase</keyword>
<comment type="caution">
    <text evidence="3">The sequence shown here is derived from an EMBL/GenBank/DDBJ whole genome shotgun (WGS) entry which is preliminary data.</text>
</comment>
<dbReference type="SUPFAM" id="SSF54534">
    <property type="entry name" value="FKBP-like"/>
    <property type="match status" value="2"/>
</dbReference>
<name>A0ABT0TKF0_9FLAO</name>
<feature type="domain" description="PpiC" evidence="2">
    <location>
        <begin position="229"/>
        <end position="335"/>
    </location>
</feature>
<dbReference type="Gene3D" id="3.10.50.40">
    <property type="match status" value="2"/>
</dbReference>
<dbReference type="Proteomes" id="UP001317191">
    <property type="component" value="Unassembled WGS sequence"/>
</dbReference>
<dbReference type="RefSeq" id="WP_250590485.1">
    <property type="nucleotide sequence ID" value="NZ_JAMLJM010000001.1"/>
</dbReference>
<feature type="domain" description="PpiC" evidence="2">
    <location>
        <begin position="122"/>
        <end position="224"/>
    </location>
</feature>
<gene>
    <name evidence="3" type="ORF">NAT50_00720</name>
</gene>
<organism evidence="3 4">
    <name type="scientific">Flavobacterium luminosum</name>
    <dbReference type="NCBI Taxonomy" id="2949086"/>
    <lineage>
        <taxon>Bacteria</taxon>
        <taxon>Pseudomonadati</taxon>
        <taxon>Bacteroidota</taxon>
        <taxon>Flavobacteriia</taxon>
        <taxon>Flavobacteriales</taxon>
        <taxon>Flavobacteriaceae</taxon>
        <taxon>Flavobacterium</taxon>
    </lineage>
</organism>
<accession>A0ABT0TKF0</accession>
<evidence type="ECO:0000313" key="4">
    <source>
        <dbReference type="Proteomes" id="UP001317191"/>
    </source>
</evidence>
<dbReference type="PANTHER" id="PTHR47245:SF2">
    <property type="entry name" value="PEPTIDYL-PROLYL CIS-TRANS ISOMERASE HP_0175-RELATED"/>
    <property type="match status" value="1"/>
</dbReference>
<dbReference type="EC" id="5.2.1.8" evidence="3"/>
<dbReference type="GO" id="GO:0003755">
    <property type="term" value="F:peptidyl-prolyl cis-trans isomerase activity"/>
    <property type="evidence" value="ECO:0007669"/>
    <property type="project" value="UniProtKB-EC"/>
</dbReference>
<evidence type="ECO:0000259" key="2">
    <source>
        <dbReference type="PROSITE" id="PS50198"/>
    </source>
</evidence>
<dbReference type="Pfam" id="PF13616">
    <property type="entry name" value="Rotamase_3"/>
    <property type="match status" value="1"/>
</dbReference>
<dbReference type="Pfam" id="PF00639">
    <property type="entry name" value="Rotamase"/>
    <property type="match status" value="1"/>
</dbReference>
<reference evidence="3 4" key="1">
    <citation type="submission" date="2022-05" db="EMBL/GenBank/DDBJ databases">
        <title>Flavobacterium sp., isolated from activated sludge.</title>
        <authorList>
            <person name="Ran Q."/>
        </authorList>
    </citation>
    <scope>NUCLEOTIDE SEQUENCE [LARGE SCALE GENOMIC DNA]</scope>
    <source>
        <strain evidence="3 4">HXWNR70</strain>
    </source>
</reference>
<dbReference type="InterPro" id="IPR046357">
    <property type="entry name" value="PPIase_dom_sf"/>
</dbReference>
<dbReference type="EMBL" id="JAMLJM010000001">
    <property type="protein sequence ID" value="MCL9807880.1"/>
    <property type="molecule type" value="Genomic_DNA"/>
</dbReference>
<sequence>MTFNKIILSLLLAVNTFSFGQQVKKEVLFSIDDKPYYTDEFARVYNKNIDLVKDESQKDLNQYLELFLGYKLKINKANKLGLQNDPKYISELKSYRSQLAKNYTSDIKVTKALIDEAYARSQKEVKAAHILIMCDENALPSDTLKAYHQILDIRKKIIAGANFEEMAQQFSQDPSAKENKGDLGYFSAFRMVYPFESAAYKTKVGEVSMPVRTKFGYHLVKVNDLRDNRGEVTVAHIMILKPRAEGETPVDTEKQKATIQEIYTKLKQGENFESLATQFSEDQNSGPRGGVLPKFSSGQLSSEEFENVAFGLKNPGDYSEPFETAFGWHIVKLVERHPLQQLEQMERELENKIRRDDRSRLIAKSLTSKLRKKYTVKRNDKLYKSVKATVTDDYYDNKWTLPANTKDFEKKLVKIQDKSISATAFLSELESQQKAGLKIKPIGNLVDYCYQNFVDNQLNTYYNDHLESEFPEFANIVEEYRDGLLLFDLMEKEIWNKAKQDSVGLKDFYNKNIDKYQWKNRAEVIIVSSTKEDVAKKARKMLLSGDSTEAIKSKFNTKEVVNIMTKEEVVEEGNANSPKNLMFQTGVSEVYKEGDSYFVNKVVKIIPSGPKALDEIKGRVINDYQQFLEDNWVSELKKEFKITINQEVFERLKAQMKK</sequence>
<proteinExistence type="predicted"/>
<dbReference type="PROSITE" id="PS50198">
    <property type="entry name" value="PPIC_PPIASE_2"/>
    <property type="match status" value="2"/>
</dbReference>
<evidence type="ECO:0000256" key="1">
    <source>
        <dbReference type="PROSITE-ProRule" id="PRU00278"/>
    </source>
</evidence>
<keyword evidence="4" id="KW-1185">Reference proteome</keyword>
<dbReference type="Pfam" id="PF13145">
    <property type="entry name" value="Rotamase_2"/>
    <property type="match status" value="1"/>
</dbReference>
<protein>
    <submittedName>
        <fullName evidence="3">Peptidylprolyl isomerase</fullName>
        <ecNumber evidence="3">5.2.1.8</ecNumber>
    </submittedName>
</protein>